<feature type="binding site" evidence="8">
    <location>
        <position position="155"/>
    </location>
    <ligand>
        <name>ATP</name>
        <dbReference type="ChEBI" id="CHEBI:30616"/>
    </ligand>
</feature>
<dbReference type="GO" id="GO:0006275">
    <property type="term" value="P:regulation of DNA replication"/>
    <property type="evidence" value="ECO:0007669"/>
    <property type="project" value="UniProtKB-UniRule"/>
</dbReference>
<dbReference type="InterPro" id="IPR018312">
    <property type="entry name" value="Chromosome_initiator_DnaA_CS"/>
</dbReference>
<dbReference type="Gene3D" id="3.40.50.300">
    <property type="entry name" value="P-loop containing nucleotide triphosphate hydrolases"/>
    <property type="match status" value="1"/>
</dbReference>
<dbReference type="NCBIfam" id="TIGR00362">
    <property type="entry name" value="DnaA"/>
    <property type="match status" value="1"/>
</dbReference>
<dbReference type="InterPro" id="IPR003593">
    <property type="entry name" value="AAA+_ATPase"/>
</dbReference>
<evidence type="ECO:0000256" key="10">
    <source>
        <dbReference type="RuleBase" id="RU000577"/>
    </source>
</evidence>
<comment type="function">
    <text evidence="8 10">Plays an essential role in the initiation and regulation of chromosomal replication. ATP-DnaA binds to the origin of replication (oriC) to initiate formation of the DNA replication initiation complex once per cell cycle. Binds the DnaA box (a 9 base pair repeat at the origin) and separates the double-stranded (ds)DNA. Forms a right-handed helical filament on oriC DNA; dsDNA binds to the exterior of the filament while single-stranded (ss)DNA is stabiized in the filament's interior. The ATP-DnaA-oriC complex binds and stabilizes one strand of the AT-rich DNA unwinding element (DUE), permitting loading of DNA polymerase. After initiation quickly degrades to an ADP-DnaA complex that is not apt for DNA replication. Binds acidic phospholipids.</text>
</comment>
<dbReference type="InterPro" id="IPR027417">
    <property type="entry name" value="P-loop_NTPase"/>
</dbReference>
<feature type="domain" description="Chromosomal replication initiator DnaA C-terminal" evidence="13">
    <location>
        <begin position="354"/>
        <end position="423"/>
    </location>
</feature>
<dbReference type="OrthoDB" id="9807019at2"/>
<dbReference type="RefSeq" id="WP_078235619.1">
    <property type="nucleotide sequence ID" value="NZ_MUYA01000001.1"/>
</dbReference>
<evidence type="ECO:0000256" key="6">
    <source>
        <dbReference type="ARBA" id="ARBA00023121"/>
    </source>
</evidence>
<evidence type="ECO:0000256" key="11">
    <source>
        <dbReference type="RuleBase" id="RU004227"/>
    </source>
</evidence>
<evidence type="ECO:0000313" key="15">
    <source>
        <dbReference type="Proteomes" id="UP000190867"/>
    </source>
</evidence>
<accession>A0A1T0AVP7</accession>
<keyword evidence="6 8" id="KW-0446">Lipid-binding</keyword>
<dbReference type="GO" id="GO:0005524">
    <property type="term" value="F:ATP binding"/>
    <property type="evidence" value="ECO:0007669"/>
    <property type="project" value="UniProtKB-UniRule"/>
</dbReference>
<dbReference type="SUPFAM" id="SSF48295">
    <property type="entry name" value="TrpR-like"/>
    <property type="match status" value="1"/>
</dbReference>
<protein>
    <recommendedName>
        <fullName evidence="8 9">Chromosomal replication initiator protein DnaA</fullName>
    </recommendedName>
</protein>
<dbReference type="InterPro" id="IPR038454">
    <property type="entry name" value="DnaA_N_sf"/>
</dbReference>
<dbReference type="Pfam" id="PF00308">
    <property type="entry name" value="Bac_DnaA"/>
    <property type="match status" value="1"/>
</dbReference>
<organism evidence="14 15">
    <name type="scientific">Haemophilus paracuniculus</name>
    <dbReference type="NCBI Taxonomy" id="734"/>
    <lineage>
        <taxon>Bacteria</taxon>
        <taxon>Pseudomonadati</taxon>
        <taxon>Pseudomonadota</taxon>
        <taxon>Gammaproteobacteria</taxon>
        <taxon>Pasteurellales</taxon>
        <taxon>Pasteurellaceae</taxon>
        <taxon>Haemophilus</taxon>
    </lineage>
</organism>
<dbReference type="GO" id="GO:0005737">
    <property type="term" value="C:cytoplasm"/>
    <property type="evidence" value="ECO:0007669"/>
    <property type="project" value="UniProtKB-SubCell"/>
</dbReference>
<dbReference type="CDD" id="cd06571">
    <property type="entry name" value="Bac_DnaA_C"/>
    <property type="match status" value="1"/>
</dbReference>
<dbReference type="GO" id="GO:0006270">
    <property type="term" value="P:DNA replication initiation"/>
    <property type="evidence" value="ECO:0007669"/>
    <property type="project" value="UniProtKB-UniRule"/>
</dbReference>
<dbReference type="CDD" id="cd00009">
    <property type="entry name" value="AAA"/>
    <property type="match status" value="1"/>
</dbReference>
<evidence type="ECO:0000256" key="9">
    <source>
        <dbReference type="NCBIfam" id="TIGR00362"/>
    </source>
</evidence>
<dbReference type="InterPro" id="IPR020591">
    <property type="entry name" value="Chromosome_initiator_DnaA-like"/>
</dbReference>
<gene>
    <name evidence="8 14" type="primary">dnaA</name>
    <name evidence="14" type="ORF">B0187_00215</name>
</gene>
<dbReference type="AlphaFoldDB" id="A0A1T0AVP7"/>
<dbReference type="SUPFAM" id="SSF52540">
    <property type="entry name" value="P-loop containing nucleoside triphosphate hydrolases"/>
    <property type="match status" value="1"/>
</dbReference>
<feature type="region of interest" description="Domain IV, binds dsDNA" evidence="8">
    <location>
        <begin position="327"/>
        <end position="446"/>
    </location>
</feature>
<reference evidence="14 15" key="1">
    <citation type="submission" date="2017-02" db="EMBL/GenBank/DDBJ databases">
        <title>Draft genome sequence of Haemophilus paracuniculus CCUG 43573 type strain.</title>
        <authorList>
            <person name="Engstrom-Jakobsson H."/>
            <person name="Salva-Serra F."/>
            <person name="Thorell K."/>
            <person name="Gonzales-Siles L."/>
            <person name="Karlsson R."/>
            <person name="Boulund F."/>
            <person name="Engstrand L."/>
            <person name="Kristiansson E."/>
            <person name="Moore E."/>
        </authorList>
    </citation>
    <scope>NUCLEOTIDE SEQUENCE [LARGE SCALE GENOMIC DNA]</scope>
    <source>
        <strain evidence="14 15">CCUG 43573</strain>
    </source>
</reference>
<dbReference type="STRING" id="734.B0187_00215"/>
<comment type="subunit">
    <text evidence="8">Oligomerizes as a right-handed, spiral filament on DNA at oriC.</text>
</comment>
<comment type="subcellular location">
    <subcellularLocation>
        <location evidence="8">Cytoplasm</location>
    </subcellularLocation>
</comment>
<evidence type="ECO:0000259" key="13">
    <source>
        <dbReference type="SMART" id="SM00760"/>
    </source>
</evidence>
<dbReference type="Pfam" id="PF08299">
    <property type="entry name" value="Bac_DnaA_C"/>
    <property type="match status" value="1"/>
</dbReference>
<evidence type="ECO:0000313" key="14">
    <source>
        <dbReference type="EMBL" id="OOS00915.1"/>
    </source>
</evidence>
<evidence type="ECO:0000256" key="8">
    <source>
        <dbReference type="HAMAP-Rule" id="MF_00377"/>
    </source>
</evidence>
<dbReference type="Gene3D" id="1.10.1750.10">
    <property type="match status" value="1"/>
</dbReference>
<dbReference type="InterPro" id="IPR024633">
    <property type="entry name" value="DnaA_N_dom"/>
</dbReference>
<dbReference type="SMART" id="SM00760">
    <property type="entry name" value="Bac_DnaA_C"/>
    <property type="match status" value="1"/>
</dbReference>
<dbReference type="PANTHER" id="PTHR30050">
    <property type="entry name" value="CHROMOSOMAL REPLICATION INITIATOR PROTEIN DNAA"/>
    <property type="match status" value="1"/>
</dbReference>
<dbReference type="PROSITE" id="PS01008">
    <property type="entry name" value="DNAA"/>
    <property type="match status" value="1"/>
</dbReference>
<comment type="caution">
    <text evidence="14">The sequence shown here is derived from an EMBL/GenBank/DDBJ whole genome shotgun (WGS) entry which is preliminary data.</text>
</comment>
<evidence type="ECO:0000256" key="4">
    <source>
        <dbReference type="ARBA" id="ARBA00022741"/>
    </source>
</evidence>
<feature type="region of interest" description="Domain I, interacts with DnaA modulators" evidence="8">
    <location>
        <begin position="1"/>
        <end position="84"/>
    </location>
</feature>
<dbReference type="GO" id="GO:0003688">
    <property type="term" value="F:DNA replication origin binding"/>
    <property type="evidence" value="ECO:0007669"/>
    <property type="project" value="UniProtKB-UniRule"/>
</dbReference>
<comment type="domain">
    <text evidence="8">Domain I is involved in oligomerization and binding regulators, domain II is flexibile and of varying length in different bacteria, domain III forms the AAA+ region, while domain IV binds dsDNA.</text>
</comment>
<dbReference type="Proteomes" id="UP000190867">
    <property type="component" value="Unassembled WGS sequence"/>
</dbReference>
<keyword evidence="15" id="KW-1185">Reference proteome</keyword>
<dbReference type="Gene3D" id="3.30.300.180">
    <property type="match status" value="1"/>
</dbReference>
<name>A0A1T0AVP7_9PAST</name>
<feature type="binding site" evidence="8">
    <location>
        <position position="153"/>
    </location>
    <ligand>
        <name>ATP</name>
        <dbReference type="ChEBI" id="CHEBI:30616"/>
    </ligand>
</feature>
<feature type="binding site" evidence="8">
    <location>
        <position position="154"/>
    </location>
    <ligand>
        <name>ATP</name>
        <dbReference type="ChEBI" id="CHEBI:30616"/>
    </ligand>
</feature>
<evidence type="ECO:0000256" key="5">
    <source>
        <dbReference type="ARBA" id="ARBA00022840"/>
    </source>
</evidence>
<evidence type="ECO:0000256" key="7">
    <source>
        <dbReference type="ARBA" id="ARBA00023125"/>
    </source>
</evidence>
<evidence type="ECO:0000256" key="3">
    <source>
        <dbReference type="ARBA" id="ARBA00022705"/>
    </source>
</evidence>
<dbReference type="InterPro" id="IPR001957">
    <property type="entry name" value="Chromosome_initiator_DnaA"/>
</dbReference>
<dbReference type="SMART" id="SM00382">
    <property type="entry name" value="AAA"/>
    <property type="match status" value="1"/>
</dbReference>
<evidence type="ECO:0000256" key="1">
    <source>
        <dbReference type="ARBA" id="ARBA00006583"/>
    </source>
</evidence>
<dbReference type="InterPro" id="IPR013159">
    <property type="entry name" value="DnaA_C"/>
</dbReference>
<dbReference type="GO" id="GO:0005886">
    <property type="term" value="C:plasma membrane"/>
    <property type="evidence" value="ECO:0007669"/>
    <property type="project" value="TreeGrafter"/>
</dbReference>
<sequence>MSNLWTDCLSHLQTKVTATDYSTWLRPLQAVENNGELTLYAQNQFVGNWVREKFFDEILGLARFLSKNDELQVVIRIGIKPSETQRAAQTDAVPENEPATPTLKTGLNRQLNFENFVQGRSNQIAKSIAEQIAKTPGTSHLNPYSIYGGTGLGKTHLMHAIGNEILKNNPKARIRYLTGERFVNERGKAIHNNTIENFKKFYRSLDVLMVDDIQFLAKYAKTNSSSEEFLNTFNALIENGKQIVVVSDIYPQNIEGLEDRLKSRLTGGINAMIEPPELETRVAILIQKAKELGHDLAEDVAYFIGQKLRSDVRVLESAIKNLVPIANFLGTEITVDTARERLKDMFDSYDYLITIEKIQKTVADYYNIKLADLKSKSRTQTIARPRQIAMALAKELTTHSYPEIAREFGGRDHTTVMHACKKVNELRDSDKTIQEDYTHLTRKLSS</sequence>
<keyword evidence="3 8" id="KW-0235">DNA replication</keyword>
<evidence type="ECO:0000256" key="2">
    <source>
        <dbReference type="ARBA" id="ARBA00022490"/>
    </source>
</evidence>
<dbReference type="Pfam" id="PF11638">
    <property type="entry name" value="DnaA_N"/>
    <property type="match status" value="1"/>
</dbReference>
<dbReference type="PRINTS" id="PR00051">
    <property type="entry name" value="DNAA"/>
</dbReference>
<dbReference type="InterPro" id="IPR013317">
    <property type="entry name" value="DnaA_dom"/>
</dbReference>
<feature type="domain" description="AAA+ ATPase" evidence="12">
    <location>
        <begin position="140"/>
        <end position="277"/>
    </location>
</feature>
<evidence type="ECO:0000259" key="12">
    <source>
        <dbReference type="SMART" id="SM00382"/>
    </source>
</evidence>
<dbReference type="PANTHER" id="PTHR30050:SF2">
    <property type="entry name" value="CHROMOSOMAL REPLICATION INITIATOR PROTEIN DNAA"/>
    <property type="match status" value="1"/>
</dbReference>
<keyword evidence="7 8" id="KW-0238">DNA-binding</keyword>
<comment type="similarity">
    <text evidence="1 8 11">Belongs to the DnaA family.</text>
</comment>
<keyword evidence="4 8" id="KW-0547">Nucleotide-binding</keyword>
<dbReference type="EMBL" id="MUYA01000001">
    <property type="protein sequence ID" value="OOS00915.1"/>
    <property type="molecule type" value="Genomic_DNA"/>
</dbReference>
<keyword evidence="5 8" id="KW-0067">ATP-binding</keyword>
<dbReference type="InterPro" id="IPR010921">
    <property type="entry name" value="Trp_repressor/repl_initiator"/>
</dbReference>
<dbReference type="HAMAP" id="MF_00377">
    <property type="entry name" value="DnaA_bact"/>
    <property type="match status" value="1"/>
</dbReference>
<dbReference type="Gene3D" id="1.10.8.60">
    <property type="match status" value="1"/>
</dbReference>
<feature type="binding site" evidence="8">
    <location>
        <position position="151"/>
    </location>
    <ligand>
        <name>ATP</name>
        <dbReference type="ChEBI" id="CHEBI:30616"/>
    </ligand>
</feature>
<comment type="caution">
    <text evidence="8">Lacks conserved residue(s) required for the propagation of feature annotation.</text>
</comment>
<dbReference type="GO" id="GO:0008289">
    <property type="term" value="F:lipid binding"/>
    <property type="evidence" value="ECO:0007669"/>
    <property type="project" value="UniProtKB-KW"/>
</dbReference>
<proteinExistence type="inferred from homology"/>
<keyword evidence="2 8" id="KW-0963">Cytoplasm</keyword>